<feature type="transmembrane region" description="Helical" evidence="1">
    <location>
        <begin position="86"/>
        <end position="108"/>
    </location>
</feature>
<evidence type="ECO:0000256" key="1">
    <source>
        <dbReference type="SAM" id="Phobius"/>
    </source>
</evidence>
<dbReference type="Proteomes" id="UP000012042">
    <property type="component" value="Chromosome"/>
</dbReference>
<evidence type="ECO:0000313" key="3">
    <source>
        <dbReference type="Proteomes" id="UP000012042"/>
    </source>
</evidence>
<protein>
    <submittedName>
        <fullName evidence="2">Uncharacterized protein</fullName>
    </submittedName>
</protein>
<dbReference type="PATRIC" id="fig|1001583.3.peg.891"/>
<proteinExistence type="predicted"/>
<keyword evidence="1" id="KW-1133">Transmembrane helix</keyword>
<dbReference type="EMBL" id="AP012167">
    <property type="protein sequence ID" value="BAN06538.1"/>
    <property type="molecule type" value="Genomic_DNA"/>
</dbReference>
<reference evidence="2 3" key="1">
    <citation type="journal article" date="2013" name="PLoS ONE">
        <title>Genomic Analysis by Deep Sequencing of the Probiotic Lactobacillus brevis KB290 Harboring Nine Plasmids Reveals Genomic Stability.</title>
        <authorList>
            <person name="Fukao M."/>
            <person name="Oshima K."/>
            <person name="Morita H."/>
            <person name="Toh H."/>
            <person name="Suda W."/>
            <person name="Kim S.W."/>
            <person name="Suzuki S."/>
            <person name="Yakabe T."/>
            <person name="Hattori M."/>
            <person name="Yajima N."/>
        </authorList>
    </citation>
    <scope>NUCLEOTIDE SEQUENCE [LARGE SCALE GENOMIC DNA]</scope>
    <source>
        <strain evidence="2 3">KB290</strain>
    </source>
</reference>
<keyword evidence="1" id="KW-0812">Transmembrane</keyword>
<organism evidence="2 3">
    <name type="scientific">Levilactobacillus brevis KB290</name>
    <dbReference type="NCBI Taxonomy" id="1001583"/>
    <lineage>
        <taxon>Bacteria</taxon>
        <taxon>Bacillati</taxon>
        <taxon>Bacillota</taxon>
        <taxon>Bacilli</taxon>
        <taxon>Lactobacillales</taxon>
        <taxon>Lactobacillaceae</taxon>
        <taxon>Levilactobacillus</taxon>
    </lineage>
</organism>
<evidence type="ECO:0000313" key="2">
    <source>
        <dbReference type="EMBL" id="BAN06538.1"/>
    </source>
</evidence>
<dbReference type="AlphaFoldDB" id="M5ACJ0"/>
<accession>M5ACJ0</accession>
<sequence length="182" mass="21691">MAAQLIHKTRRSRMTDKHKPSQQLYTDAYFERGHWGLKARQTLVALVGWICVIVPIVITITAFLAVDHPQIPHLWTYREGIFEIKFISILLLFAFVMVSLFAVGMTIIQNRKRERVVEQWPTYNPINQRKRETELEKFMDDRFGDADFRHQVRRYQVKPEQNLETEQIHELYQKQHLNDLGD</sequence>
<dbReference type="HOGENOM" id="CLU_101317_0_1_9"/>
<dbReference type="KEGG" id="lbk:LVISKB_0903"/>
<feature type="transmembrane region" description="Helical" evidence="1">
    <location>
        <begin position="42"/>
        <end position="66"/>
    </location>
</feature>
<keyword evidence="1" id="KW-0472">Membrane</keyword>
<gene>
    <name evidence="2" type="ORF">LVISKB_0903</name>
</gene>
<name>M5ACJ0_LEVBR</name>